<dbReference type="eggNOG" id="arCOG09442">
    <property type="taxonomic scope" value="Archaea"/>
</dbReference>
<organism evidence="1 2">
    <name type="scientific">Methanosphaerula palustris (strain ATCC BAA-1556 / DSM 19958 / E1-9c)</name>
    <dbReference type="NCBI Taxonomy" id="521011"/>
    <lineage>
        <taxon>Archaea</taxon>
        <taxon>Methanobacteriati</taxon>
        <taxon>Methanobacteriota</taxon>
        <taxon>Stenosarchaea group</taxon>
        <taxon>Methanomicrobia</taxon>
        <taxon>Methanomicrobiales</taxon>
        <taxon>Methanoregulaceae</taxon>
        <taxon>Methanosphaerula</taxon>
    </lineage>
</organism>
<dbReference type="STRING" id="521011.Mpal_0373"/>
<keyword evidence="2" id="KW-1185">Reference proteome</keyword>
<name>B8GJU6_METPE</name>
<dbReference type="EMBL" id="CP001338">
    <property type="protein sequence ID" value="ACL15750.1"/>
    <property type="molecule type" value="Genomic_DNA"/>
</dbReference>
<dbReference type="Proteomes" id="UP000002457">
    <property type="component" value="Chromosome"/>
</dbReference>
<reference evidence="1 2" key="1">
    <citation type="journal article" date="2015" name="Genome Announc.">
        <title>Complete Genome Sequence of Methanosphaerula palustris E1-9CT, a Hydrogenotrophic Methanogen Isolated from a Minerotrophic Fen Peatland.</title>
        <authorList>
            <person name="Cadillo-Quiroz H."/>
            <person name="Browne P."/>
            <person name="Kyrpides N."/>
            <person name="Woyke T."/>
            <person name="Goodwin L."/>
            <person name="Detter C."/>
            <person name="Yavitt J.B."/>
            <person name="Zinder S.H."/>
        </authorList>
    </citation>
    <scope>NUCLEOTIDE SEQUENCE [LARGE SCALE GENOMIC DNA]</scope>
    <source>
        <strain evidence="2">ATCC BAA-1556 / DSM 19958 / E1-9c</strain>
    </source>
</reference>
<dbReference type="HOGENOM" id="CLU_1607179_0_0_2"/>
<evidence type="ECO:0000313" key="2">
    <source>
        <dbReference type="Proteomes" id="UP000002457"/>
    </source>
</evidence>
<dbReference type="OrthoDB" id="385869at2157"/>
<evidence type="ECO:0000313" key="1">
    <source>
        <dbReference type="EMBL" id="ACL15750.1"/>
    </source>
</evidence>
<accession>B8GJU6</accession>
<dbReference type="AlphaFoldDB" id="B8GJU6"/>
<dbReference type="KEGG" id="mpl:Mpal_0373"/>
<dbReference type="GeneID" id="7271399"/>
<protein>
    <submittedName>
        <fullName evidence="1">Uncharacterized protein</fullName>
    </submittedName>
</protein>
<sequence>MDFFLTLAGEQQASSALVRSIPIGIFGSFAPRNLPLLETLRNRLIVDGYSARISLDLDIEHPCGEGENPDDYNLRISHLLLDQSRIHLFVFFFEVGSEHCINQSASMEFERLCEQKRTQDMFILIEEGVFEQASGYFRGRWGSDKFRHPLGTFHSNRRKPVCESH</sequence>
<dbReference type="RefSeq" id="WP_012617069.1">
    <property type="nucleotide sequence ID" value="NC_011832.1"/>
</dbReference>
<proteinExistence type="predicted"/>
<gene>
    <name evidence="1" type="ordered locus">Mpal_0373</name>
</gene>